<feature type="region of interest" description="Disordered" evidence="6">
    <location>
        <begin position="164"/>
        <end position="201"/>
    </location>
</feature>
<evidence type="ECO:0000256" key="5">
    <source>
        <dbReference type="ARBA" id="ARBA00023242"/>
    </source>
</evidence>
<gene>
    <name evidence="9" type="ORF">V6N12_010841</name>
</gene>
<dbReference type="InterPro" id="IPR036879">
    <property type="entry name" value="TF_MADSbox_sf"/>
</dbReference>
<keyword evidence="10" id="KW-1185">Reference proteome</keyword>
<reference evidence="9 10" key="1">
    <citation type="journal article" date="2024" name="G3 (Bethesda)">
        <title>Genome assembly of Hibiscus sabdariffa L. provides insights into metabolisms of medicinal natural products.</title>
        <authorList>
            <person name="Kim T."/>
        </authorList>
    </citation>
    <scope>NUCLEOTIDE SEQUENCE [LARGE SCALE GENOMIC DNA]</scope>
    <source>
        <strain evidence="9">TK-2024</strain>
        <tissue evidence="9">Old leaves</tissue>
    </source>
</reference>
<dbReference type="EMBL" id="JBBPBM010000012">
    <property type="protein sequence ID" value="KAK8562771.1"/>
    <property type="molecule type" value="Genomic_DNA"/>
</dbReference>
<feature type="domain" description="K-box" evidence="8">
    <location>
        <begin position="89"/>
        <end position="179"/>
    </location>
</feature>
<keyword evidence="5" id="KW-0539">Nucleus</keyword>
<dbReference type="InterPro" id="IPR050142">
    <property type="entry name" value="MADS-box/MEF2_TF"/>
</dbReference>
<evidence type="ECO:0000256" key="2">
    <source>
        <dbReference type="ARBA" id="ARBA00023015"/>
    </source>
</evidence>
<keyword evidence="3" id="KW-0238">DNA-binding</keyword>
<comment type="subcellular location">
    <subcellularLocation>
        <location evidence="1">Nucleus</location>
    </subcellularLocation>
</comment>
<sequence length="215" mass="24637">MTRKKIQIKRIDDTAARQVTFSKRRRGLFKKAHELSVLCDAEVAVVVFSATGKLFEHSSTSTEQVIERRSQLSEKGFHRLATTNPSLQHQLESSRYDLLGKDLAEKTHQLRQLRGEELRGLDYEELIHLEKLVQGGLSRVAETKDERFFKEINSLKMKEAELAEENQRLKQQPENVPHRIQAHAGSSENPRQDHNNSFDISLRLGLPYPNSALKG</sequence>
<evidence type="ECO:0000256" key="3">
    <source>
        <dbReference type="ARBA" id="ARBA00023125"/>
    </source>
</evidence>
<dbReference type="PRINTS" id="PR00404">
    <property type="entry name" value="MADSDOMAIN"/>
</dbReference>
<evidence type="ECO:0000313" key="9">
    <source>
        <dbReference type="EMBL" id="KAK8562771.1"/>
    </source>
</evidence>
<comment type="caution">
    <text evidence="9">The sequence shown here is derived from an EMBL/GenBank/DDBJ whole genome shotgun (WGS) entry which is preliminary data.</text>
</comment>
<protein>
    <submittedName>
        <fullName evidence="9">Uncharacterized protein</fullName>
    </submittedName>
</protein>
<evidence type="ECO:0000313" key="10">
    <source>
        <dbReference type="Proteomes" id="UP001472677"/>
    </source>
</evidence>
<dbReference type="Pfam" id="PF01486">
    <property type="entry name" value="K-box"/>
    <property type="match status" value="1"/>
</dbReference>
<evidence type="ECO:0000259" key="7">
    <source>
        <dbReference type="PROSITE" id="PS50066"/>
    </source>
</evidence>
<dbReference type="CDD" id="cd00265">
    <property type="entry name" value="MADS_MEF2_like"/>
    <property type="match status" value="1"/>
</dbReference>
<evidence type="ECO:0000256" key="6">
    <source>
        <dbReference type="SAM" id="MobiDB-lite"/>
    </source>
</evidence>
<dbReference type="InterPro" id="IPR002487">
    <property type="entry name" value="TF_Kbox"/>
</dbReference>
<dbReference type="SMART" id="SM00432">
    <property type="entry name" value="MADS"/>
    <property type="match status" value="1"/>
</dbReference>
<dbReference type="PROSITE" id="PS50066">
    <property type="entry name" value="MADS_BOX_2"/>
    <property type="match status" value="1"/>
</dbReference>
<name>A0ABR2EQ48_9ROSI</name>
<dbReference type="InterPro" id="IPR002100">
    <property type="entry name" value="TF_MADSbox"/>
</dbReference>
<dbReference type="SUPFAM" id="SSF55455">
    <property type="entry name" value="SRF-like"/>
    <property type="match status" value="1"/>
</dbReference>
<feature type="domain" description="MADS-box" evidence="7">
    <location>
        <begin position="1"/>
        <end position="61"/>
    </location>
</feature>
<proteinExistence type="predicted"/>
<dbReference type="PANTHER" id="PTHR48019">
    <property type="entry name" value="SERUM RESPONSE FACTOR HOMOLOG"/>
    <property type="match status" value="1"/>
</dbReference>
<evidence type="ECO:0000256" key="4">
    <source>
        <dbReference type="ARBA" id="ARBA00023163"/>
    </source>
</evidence>
<organism evidence="9 10">
    <name type="scientific">Hibiscus sabdariffa</name>
    <name type="common">roselle</name>
    <dbReference type="NCBI Taxonomy" id="183260"/>
    <lineage>
        <taxon>Eukaryota</taxon>
        <taxon>Viridiplantae</taxon>
        <taxon>Streptophyta</taxon>
        <taxon>Embryophyta</taxon>
        <taxon>Tracheophyta</taxon>
        <taxon>Spermatophyta</taxon>
        <taxon>Magnoliopsida</taxon>
        <taxon>eudicotyledons</taxon>
        <taxon>Gunneridae</taxon>
        <taxon>Pentapetalae</taxon>
        <taxon>rosids</taxon>
        <taxon>malvids</taxon>
        <taxon>Malvales</taxon>
        <taxon>Malvaceae</taxon>
        <taxon>Malvoideae</taxon>
        <taxon>Hibiscus</taxon>
    </lineage>
</organism>
<keyword evidence="4" id="KW-0804">Transcription</keyword>
<dbReference type="Gene3D" id="3.40.1810.10">
    <property type="entry name" value="Transcription factor, MADS-box"/>
    <property type="match status" value="1"/>
</dbReference>
<dbReference type="PROSITE" id="PS51297">
    <property type="entry name" value="K_BOX"/>
    <property type="match status" value="1"/>
</dbReference>
<evidence type="ECO:0000256" key="1">
    <source>
        <dbReference type="ARBA" id="ARBA00004123"/>
    </source>
</evidence>
<accession>A0ABR2EQ48</accession>
<dbReference type="Pfam" id="PF00319">
    <property type="entry name" value="SRF-TF"/>
    <property type="match status" value="1"/>
</dbReference>
<evidence type="ECO:0000259" key="8">
    <source>
        <dbReference type="PROSITE" id="PS51297"/>
    </source>
</evidence>
<keyword evidence="2" id="KW-0805">Transcription regulation</keyword>
<dbReference type="Proteomes" id="UP001472677">
    <property type="component" value="Unassembled WGS sequence"/>
</dbReference>
<dbReference type="InterPro" id="IPR033896">
    <property type="entry name" value="MEF2-like_N"/>
</dbReference>